<protein>
    <submittedName>
        <fullName evidence="2">Uncharacterized protein</fullName>
    </submittedName>
</protein>
<sequence>MADSRGVDTPRVARARGRAAPQHAATGPQETREHAAAERLAAEAVDRMIARLDTATATVEAQLAELRRMRRAA</sequence>
<name>A0A4R4DDS2_9PROT</name>
<feature type="region of interest" description="Disordered" evidence="1">
    <location>
        <begin position="1"/>
        <end position="36"/>
    </location>
</feature>
<reference evidence="2 3" key="1">
    <citation type="submission" date="2019-03" db="EMBL/GenBank/DDBJ databases">
        <title>Paracraurococcus aquatilis NE82 genome sequence.</title>
        <authorList>
            <person name="Zhao Y."/>
            <person name="Du Z."/>
        </authorList>
    </citation>
    <scope>NUCLEOTIDE SEQUENCE [LARGE SCALE GENOMIC DNA]</scope>
    <source>
        <strain evidence="2 3">NE82</strain>
    </source>
</reference>
<organism evidence="2 3">
    <name type="scientific">Roseicella aquatilis</name>
    <dbReference type="NCBI Taxonomy" id="2527868"/>
    <lineage>
        <taxon>Bacteria</taxon>
        <taxon>Pseudomonadati</taxon>
        <taxon>Pseudomonadota</taxon>
        <taxon>Alphaproteobacteria</taxon>
        <taxon>Acetobacterales</taxon>
        <taxon>Roseomonadaceae</taxon>
        <taxon>Roseicella</taxon>
    </lineage>
</organism>
<accession>A0A4R4DDS2</accession>
<proteinExistence type="predicted"/>
<gene>
    <name evidence="2" type="ORF">EXY23_16180</name>
</gene>
<dbReference type="AlphaFoldDB" id="A0A4R4DDS2"/>
<evidence type="ECO:0000256" key="1">
    <source>
        <dbReference type="SAM" id="MobiDB-lite"/>
    </source>
</evidence>
<dbReference type="Proteomes" id="UP000295023">
    <property type="component" value="Unassembled WGS sequence"/>
</dbReference>
<dbReference type="EMBL" id="SKBM01000015">
    <property type="protein sequence ID" value="TCZ58748.1"/>
    <property type="molecule type" value="Genomic_DNA"/>
</dbReference>
<keyword evidence="3" id="KW-1185">Reference proteome</keyword>
<dbReference type="RefSeq" id="WP_132291472.1">
    <property type="nucleotide sequence ID" value="NZ_SKBM01000015.1"/>
</dbReference>
<evidence type="ECO:0000313" key="2">
    <source>
        <dbReference type="EMBL" id="TCZ58748.1"/>
    </source>
</evidence>
<evidence type="ECO:0000313" key="3">
    <source>
        <dbReference type="Proteomes" id="UP000295023"/>
    </source>
</evidence>
<comment type="caution">
    <text evidence="2">The sequence shown here is derived from an EMBL/GenBank/DDBJ whole genome shotgun (WGS) entry which is preliminary data.</text>
</comment>